<evidence type="ECO:0000256" key="1">
    <source>
        <dbReference type="SAM" id="MobiDB-lite"/>
    </source>
</evidence>
<feature type="region of interest" description="Disordered" evidence="1">
    <location>
        <begin position="89"/>
        <end position="108"/>
    </location>
</feature>
<name>A0A9P3PXG2_LYOSH</name>
<evidence type="ECO:0000313" key="3">
    <source>
        <dbReference type="Proteomes" id="UP001063166"/>
    </source>
</evidence>
<feature type="region of interest" description="Disordered" evidence="1">
    <location>
        <begin position="216"/>
        <end position="242"/>
    </location>
</feature>
<protein>
    <submittedName>
        <fullName evidence="2">Uncharacterized protein</fullName>
    </submittedName>
</protein>
<gene>
    <name evidence="2" type="ORF">LshimejAT787_1204860</name>
</gene>
<accession>A0A9P3PXG2</accession>
<feature type="compositionally biased region" description="Acidic residues" evidence="1">
    <location>
        <begin position="222"/>
        <end position="232"/>
    </location>
</feature>
<proteinExistence type="predicted"/>
<dbReference type="OrthoDB" id="3056056at2759"/>
<sequence>MAQPLAQPAQGLDSLDLTSLARATTKTFERLAPFSLLRDPSSHDASPTVIKIVDKIKSYLAAIDTTMQVVHAAYQMSKLASTLWTAHASRNGNGRKEKRSTSSSFAADAERQKRLEDLVLLADAASDQASKTSGVFKQVQQDFYRIAAWTKDMDATVQIPVDPSLPKTIKKPLRDVGSDLVANLGLLAEFSRHTSELASWCAWVKVGIIKLDGTVVPPQAEPQDDNDTDDDGAGIANATSDGGADKVRAKWEQVRRECLLYYSLIAEMQARYAEMLPLSVELWQQALREANTKEETKAQPPGGVRRKVSSLFRDAVRTNWFWDRGGARSSAGTLLLFNLCYLD</sequence>
<dbReference type="Proteomes" id="UP001063166">
    <property type="component" value="Unassembled WGS sequence"/>
</dbReference>
<dbReference type="EMBL" id="BRPK01000012">
    <property type="protein sequence ID" value="GLB43037.1"/>
    <property type="molecule type" value="Genomic_DNA"/>
</dbReference>
<organism evidence="2 3">
    <name type="scientific">Lyophyllum shimeji</name>
    <name type="common">Hon-shimeji</name>
    <name type="synonym">Tricholoma shimeji</name>
    <dbReference type="NCBI Taxonomy" id="47721"/>
    <lineage>
        <taxon>Eukaryota</taxon>
        <taxon>Fungi</taxon>
        <taxon>Dikarya</taxon>
        <taxon>Basidiomycota</taxon>
        <taxon>Agaricomycotina</taxon>
        <taxon>Agaricomycetes</taxon>
        <taxon>Agaricomycetidae</taxon>
        <taxon>Agaricales</taxon>
        <taxon>Tricholomatineae</taxon>
        <taxon>Lyophyllaceae</taxon>
        <taxon>Lyophyllum</taxon>
    </lineage>
</organism>
<reference evidence="2" key="1">
    <citation type="submission" date="2022-07" db="EMBL/GenBank/DDBJ databases">
        <title>The genome of Lyophyllum shimeji provides insight into the initial evolution of ectomycorrhizal fungal genome.</title>
        <authorList>
            <person name="Kobayashi Y."/>
            <person name="Shibata T."/>
            <person name="Hirakawa H."/>
            <person name="Shigenobu S."/>
            <person name="Nishiyama T."/>
            <person name="Yamada A."/>
            <person name="Hasebe M."/>
            <person name="Kawaguchi M."/>
        </authorList>
    </citation>
    <scope>NUCLEOTIDE SEQUENCE</scope>
    <source>
        <strain evidence="2">AT787</strain>
    </source>
</reference>
<comment type="caution">
    <text evidence="2">The sequence shown here is derived from an EMBL/GenBank/DDBJ whole genome shotgun (WGS) entry which is preliminary data.</text>
</comment>
<evidence type="ECO:0000313" key="2">
    <source>
        <dbReference type="EMBL" id="GLB43037.1"/>
    </source>
</evidence>
<dbReference type="AlphaFoldDB" id="A0A9P3PXG2"/>
<keyword evidence="3" id="KW-1185">Reference proteome</keyword>